<feature type="domain" description="N-sulphoglucosamine sulphohydrolase C-terminal" evidence="5">
    <location>
        <begin position="382"/>
        <end position="534"/>
    </location>
</feature>
<evidence type="ECO:0000256" key="2">
    <source>
        <dbReference type="ARBA" id="ARBA00022801"/>
    </source>
</evidence>
<dbReference type="PROSITE" id="PS00149">
    <property type="entry name" value="SULFATASE_2"/>
    <property type="match status" value="1"/>
</dbReference>
<gene>
    <name evidence="6" type="ORF">J6I44_14510</name>
</gene>
<dbReference type="InterPro" id="IPR032506">
    <property type="entry name" value="SGSH_C"/>
</dbReference>
<keyword evidence="2" id="KW-0378">Hydrolase</keyword>
<comment type="caution">
    <text evidence="6">The sequence shown here is derived from an EMBL/GenBank/DDBJ whole genome shotgun (WGS) entry which is preliminary data.</text>
</comment>
<dbReference type="Pfam" id="PF16347">
    <property type="entry name" value="SGSH_C"/>
    <property type="match status" value="1"/>
</dbReference>
<dbReference type="CDD" id="cd16031">
    <property type="entry name" value="G6S_like"/>
    <property type="match status" value="1"/>
</dbReference>
<reference evidence="6 7" key="1">
    <citation type="submission" date="2021-03" db="EMBL/GenBank/DDBJ databases">
        <title>Aliifodinibius sp. nov., a new bacterium isolated from saline soil.</title>
        <authorList>
            <person name="Galisteo C."/>
            <person name="De La Haba R."/>
            <person name="Sanchez-Porro C."/>
            <person name="Ventosa A."/>
        </authorList>
    </citation>
    <scope>NUCLEOTIDE SEQUENCE [LARGE SCALE GENOMIC DNA]</scope>
    <source>
        <strain evidence="6 7">1BSP15-2V2</strain>
    </source>
</reference>
<feature type="coiled-coil region" evidence="3">
    <location>
        <begin position="514"/>
        <end position="541"/>
    </location>
</feature>
<accession>A0ABT3PQG9</accession>
<evidence type="ECO:0000256" key="1">
    <source>
        <dbReference type="ARBA" id="ARBA00008779"/>
    </source>
</evidence>
<dbReference type="PROSITE" id="PS00523">
    <property type="entry name" value="SULFATASE_1"/>
    <property type="match status" value="1"/>
</dbReference>
<evidence type="ECO:0000256" key="3">
    <source>
        <dbReference type="SAM" id="Coils"/>
    </source>
</evidence>
<evidence type="ECO:0000313" key="7">
    <source>
        <dbReference type="Proteomes" id="UP001207918"/>
    </source>
</evidence>
<keyword evidence="3" id="KW-0175">Coiled coil</keyword>
<sequence>MFNSSNKIILLPLASLIVLSFLSACNQQKVESERPNIIFIMTDDHSYQTLSAYDDRFIETPNIDHIADEGVKFVNSFVGNSICAPSRATLLTGKHSHKNGQINNRVAFDGNQPTFPKYLQKDGYQTALIGKWHLRSTPTGYDYYDRLIGQGDYYNSRFIANGDTSRSEGYVTNVITDKSIQWMENRDKDRPFSLQIHHKATHRIWMPDTAMLSSTEEEFTIPNTYPEEYEEEVTADVNKLRGVPKNYFDDYEGRQAAAAQKLSIIEDMDLVYDLKMLDEEGDIQTKYRNMYANGRYANFNDQQKAAWDAYYDPIIEKFKEHRDEMTDTQLARWKYERYMQDYLKTVKSVDKNIGRLINYLKENDLYENTLIVYTSDQGFYMGEHGWFDKRFMYEQSMRTPLLMKFPENIETRNKVDELVQNIDWAPTLLDLAGLPVPEDMQGRSLLPLVQNDDVEWREALYYHYYEYPNEHMVKRHYGIRTDRYKLIHFYNDIDDWELYDLEQDSMEMNNLYGKEGYEELTRTLKKKLDELQQQYEDTDRSTY</sequence>
<dbReference type="Gene3D" id="3.40.720.10">
    <property type="entry name" value="Alkaline Phosphatase, subunit A"/>
    <property type="match status" value="2"/>
</dbReference>
<keyword evidence="7" id="KW-1185">Reference proteome</keyword>
<name>A0ABT3PQG9_9BACT</name>
<feature type="chain" id="PRO_5046271185" evidence="4">
    <location>
        <begin position="25"/>
        <end position="543"/>
    </location>
</feature>
<dbReference type="PANTHER" id="PTHR43108:SF6">
    <property type="entry name" value="N-SULPHOGLUCOSAMINE SULPHOHYDROLASE"/>
    <property type="match status" value="1"/>
</dbReference>
<dbReference type="InterPro" id="IPR024607">
    <property type="entry name" value="Sulfatase_CS"/>
</dbReference>
<dbReference type="PANTHER" id="PTHR43108">
    <property type="entry name" value="N-ACETYLGLUCOSAMINE-6-SULFATASE FAMILY MEMBER"/>
    <property type="match status" value="1"/>
</dbReference>
<proteinExistence type="inferred from homology"/>
<evidence type="ECO:0000259" key="5">
    <source>
        <dbReference type="Pfam" id="PF16347"/>
    </source>
</evidence>
<dbReference type="RefSeq" id="WP_265766861.1">
    <property type="nucleotide sequence ID" value="NZ_JAGGJA010000010.1"/>
</dbReference>
<protein>
    <submittedName>
        <fullName evidence="6">Sulfatase</fullName>
    </submittedName>
</protein>
<keyword evidence="4" id="KW-0732">Signal</keyword>
<dbReference type="EMBL" id="JAGGJA010000010">
    <property type="protein sequence ID" value="MCW9708075.1"/>
    <property type="molecule type" value="Genomic_DNA"/>
</dbReference>
<dbReference type="InterPro" id="IPR017850">
    <property type="entry name" value="Alkaline_phosphatase_core_sf"/>
</dbReference>
<dbReference type="Pfam" id="PF01663">
    <property type="entry name" value="Phosphodiest"/>
    <property type="match status" value="1"/>
</dbReference>
<evidence type="ECO:0000313" key="6">
    <source>
        <dbReference type="EMBL" id="MCW9708075.1"/>
    </source>
</evidence>
<dbReference type="PROSITE" id="PS51257">
    <property type="entry name" value="PROKAR_LIPOPROTEIN"/>
    <property type="match status" value="1"/>
</dbReference>
<comment type="similarity">
    <text evidence="1">Belongs to the sulfatase family.</text>
</comment>
<dbReference type="Proteomes" id="UP001207918">
    <property type="component" value="Unassembled WGS sequence"/>
</dbReference>
<dbReference type="SUPFAM" id="SSF53649">
    <property type="entry name" value="Alkaline phosphatase-like"/>
    <property type="match status" value="1"/>
</dbReference>
<organism evidence="6 7">
    <name type="scientific">Fodinibius salsisoli</name>
    <dbReference type="NCBI Taxonomy" id="2820877"/>
    <lineage>
        <taxon>Bacteria</taxon>
        <taxon>Pseudomonadati</taxon>
        <taxon>Balneolota</taxon>
        <taxon>Balneolia</taxon>
        <taxon>Balneolales</taxon>
        <taxon>Balneolaceae</taxon>
        <taxon>Fodinibius</taxon>
    </lineage>
</organism>
<evidence type="ECO:0000256" key="4">
    <source>
        <dbReference type="SAM" id="SignalP"/>
    </source>
</evidence>
<feature type="signal peptide" evidence="4">
    <location>
        <begin position="1"/>
        <end position="24"/>
    </location>
</feature>
<dbReference type="InterPro" id="IPR002591">
    <property type="entry name" value="Phosphodiest/P_Trfase"/>
</dbReference>